<dbReference type="Proteomes" id="UP001302652">
    <property type="component" value="Chromosome 1"/>
</dbReference>
<dbReference type="SUPFAM" id="SSF48008">
    <property type="entry name" value="GntR ligand-binding domain-like"/>
    <property type="match status" value="1"/>
</dbReference>
<dbReference type="InterPro" id="IPR000524">
    <property type="entry name" value="Tscrpt_reg_HTH_GntR"/>
</dbReference>
<organism evidence="5 6">
    <name type="scientific">Paraburkholderia kirstenboschensis</name>
    <dbReference type="NCBI Taxonomy" id="1245436"/>
    <lineage>
        <taxon>Bacteria</taxon>
        <taxon>Pseudomonadati</taxon>
        <taxon>Pseudomonadota</taxon>
        <taxon>Betaproteobacteria</taxon>
        <taxon>Burkholderiales</taxon>
        <taxon>Burkholderiaceae</taxon>
        <taxon>Paraburkholderia</taxon>
    </lineage>
</organism>
<sequence length="233" mass="25520">MELKSVQPRRLYHLIGDQIRAYIATNRLSTGDRLPPERDLAQQLNVSRPSVREALIALEIQGVIEIRMGAGVFVRSVAPVPDALRDKIGDSPSDIMQARAAIEGCVASLACARLTDQGLARLRALVADMRRSIAQGGSPVEADRQFHICIAEIAQNAVFTRLVGELFDERHAPIAEKLRMQTENASTWSAALVEHERIVGALCARDPLEAQAAMRSHLRASEARWVGSLRTGS</sequence>
<dbReference type="Gene3D" id="1.10.10.10">
    <property type="entry name" value="Winged helix-like DNA-binding domain superfamily/Winged helix DNA-binding domain"/>
    <property type="match status" value="1"/>
</dbReference>
<evidence type="ECO:0000313" key="6">
    <source>
        <dbReference type="Proteomes" id="UP001302652"/>
    </source>
</evidence>
<proteinExistence type="predicted"/>
<reference evidence="5 6" key="1">
    <citation type="submission" date="2023-10" db="EMBL/GenBank/DDBJ databases">
        <title>Surface-active antibiotics is a multifunctional adaptation for post-fire microbes.</title>
        <authorList>
            <person name="Liu M.D."/>
            <person name="Du Y."/>
            <person name="Koupaei S.K."/>
            <person name="Kim N.R."/>
            <person name="Zhang W."/>
            <person name="Traxler M.F."/>
        </authorList>
    </citation>
    <scope>NUCLEOTIDE SEQUENCE [LARGE SCALE GENOMIC DNA]</scope>
    <source>
        <strain evidence="5 6">F3</strain>
    </source>
</reference>
<dbReference type="SMART" id="SM00895">
    <property type="entry name" value="FCD"/>
    <property type="match status" value="1"/>
</dbReference>
<dbReference type="RefSeq" id="WP_317021768.1">
    <property type="nucleotide sequence ID" value="NZ_CP136513.1"/>
</dbReference>
<dbReference type="EMBL" id="CP136513">
    <property type="protein sequence ID" value="WOD19734.1"/>
    <property type="molecule type" value="Genomic_DNA"/>
</dbReference>
<dbReference type="SUPFAM" id="SSF46785">
    <property type="entry name" value="Winged helix' DNA-binding domain"/>
    <property type="match status" value="1"/>
</dbReference>
<evidence type="ECO:0000259" key="4">
    <source>
        <dbReference type="PROSITE" id="PS50949"/>
    </source>
</evidence>
<accession>A0ABZ0ETN4</accession>
<protein>
    <submittedName>
        <fullName evidence="5">FadR/GntR family transcriptional regulator</fullName>
    </submittedName>
</protein>
<dbReference type="InterPro" id="IPR008920">
    <property type="entry name" value="TF_FadR/GntR_C"/>
</dbReference>
<evidence type="ECO:0000256" key="2">
    <source>
        <dbReference type="ARBA" id="ARBA00023125"/>
    </source>
</evidence>
<keyword evidence="6" id="KW-1185">Reference proteome</keyword>
<dbReference type="Pfam" id="PF07729">
    <property type="entry name" value="FCD"/>
    <property type="match status" value="1"/>
</dbReference>
<evidence type="ECO:0000256" key="3">
    <source>
        <dbReference type="ARBA" id="ARBA00023163"/>
    </source>
</evidence>
<dbReference type="CDD" id="cd07377">
    <property type="entry name" value="WHTH_GntR"/>
    <property type="match status" value="1"/>
</dbReference>
<evidence type="ECO:0000313" key="5">
    <source>
        <dbReference type="EMBL" id="WOD19734.1"/>
    </source>
</evidence>
<feature type="domain" description="HTH gntR-type" evidence="4">
    <location>
        <begin position="9"/>
        <end position="77"/>
    </location>
</feature>
<gene>
    <name evidence="5" type="ORF">RW095_26335</name>
</gene>
<keyword evidence="1" id="KW-0805">Transcription regulation</keyword>
<dbReference type="InterPro" id="IPR011711">
    <property type="entry name" value="GntR_C"/>
</dbReference>
<keyword evidence="3" id="KW-0804">Transcription</keyword>
<dbReference type="PROSITE" id="PS50949">
    <property type="entry name" value="HTH_GNTR"/>
    <property type="match status" value="1"/>
</dbReference>
<dbReference type="PANTHER" id="PTHR43537">
    <property type="entry name" value="TRANSCRIPTIONAL REGULATOR, GNTR FAMILY"/>
    <property type="match status" value="1"/>
</dbReference>
<dbReference type="Pfam" id="PF00392">
    <property type="entry name" value="GntR"/>
    <property type="match status" value="1"/>
</dbReference>
<dbReference type="Gene3D" id="1.20.120.530">
    <property type="entry name" value="GntR ligand-binding domain-like"/>
    <property type="match status" value="1"/>
</dbReference>
<keyword evidence="2" id="KW-0238">DNA-binding</keyword>
<evidence type="ECO:0000256" key="1">
    <source>
        <dbReference type="ARBA" id="ARBA00023015"/>
    </source>
</evidence>
<dbReference type="PRINTS" id="PR00035">
    <property type="entry name" value="HTHGNTR"/>
</dbReference>
<dbReference type="InterPro" id="IPR036390">
    <property type="entry name" value="WH_DNA-bd_sf"/>
</dbReference>
<dbReference type="InterPro" id="IPR036388">
    <property type="entry name" value="WH-like_DNA-bd_sf"/>
</dbReference>
<name>A0ABZ0ETN4_9BURK</name>
<dbReference type="PANTHER" id="PTHR43537:SF5">
    <property type="entry name" value="UXU OPERON TRANSCRIPTIONAL REGULATOR"/>
    <property type="match status" value="1"/>
</dbReference>
<dbReference type="SMART" id="SM00345">
    <property type="entry name" value="HTH_GNTR"/>
    <property type="match status" value="1"/>
</dbReference>